<protein>
    <recommendedName>
        <fullName evidence="4">Lipoprotein</fullName>
    </recommendedName>
</protein>
<dbReference type="eggNOG" id="ENOG5032621">
    <property type="taxonomic scope" value="Bacteria"/>
</dbReference>
<gene>
    <name evidence="2" type="ORF">SAMN04487884_11124</name>
</gene>
<evidence type="ECO:0000313" key="2">
    <source>
        <dbReference type="EMBL" id="SER78392.1"/>
    </source>
</evidence>
<evidence type="ECO:0000256" key="1">
    <source>
        <dbReference type="SAM" id="SignalP"/>
    </source>
</evidence>
<dbReference type="AlphaFoldDB" id="A0A1H9S033"/>
<dbReference type="EMBL" id="FOGJ01000011">
    <property type="protein sequence ID" value="SER78392.1"/>
    <property type="molecule type" value="Genomic_DNA"/>
</dbReference>
<name>A0A1H9S033_BUTFI</name>
<evidence type="ECO:0000313" key="3">
    <source>
        <dbReference type="Proteomes" id="UP000182584"/>
    </source>
</evidence>
<proteinExistence type="predicted"/>
<keyword evidence="1" id="KW-0732">Signal</keyword>
<feature type="signal peptide" evidence="1">
    <location>
        <begin position="1"/>
        <end position="22"/>
    </location>
</feature>
<dbReference type="OrthoDB" id="9772924at2"/>
<feature type="chain" id="PRO_5038945302" description="Lipoprotein" evidence="1">
    <location>
        <begin position="23"/>
        <end position="272"/>
    </location>
</feature>
<organism evidence="2 3">
    <name type="scientific">Butyrivibrio fibrisolvens</name>
    <dbReference type="NCBI Taxonomy" id="831"/>
    <lineage>
        <taxon>Bacteria</taxon>
        <taxon>Bacillati</taxon>
        <taxon>Bacillota</taxon>
        <taxon>Clostridia</taxon>
        <taxon>Lachnospirales</taxon>
        <taxon>Lachnospiraceae</taxon>
        <taxon>Butyrivibrio</taxon>
    </lineage>
</organism>
<dbReference type="RefSeq" id="WP_074755955.1">
    <property type="nucleotide sequence ID" value="NZ_FOGJ01000011.1"/>
</dbReference>
<dbReference type="PROSITE" id="PS51257">
    <property type="entry name" value="PROKAR_LIPOPROTEIN"/>
    <property type="match status" value="1"/>
</dbReference>
<evidence type="ECO:0008006" key="4">
    <source>
        <dbReference type="Google" id="ProtNLM"/>
    </source>
</evidence>
<sequence>MLKRKKIVAFIMTMVLSMTMLCGCLKKGPDPNAEKIAHLFDVTKENLFYATNLSVSGTGSCNIDCTFWTPTMSPDSKGMDNYTATEDINISFTRQYSGTRDYHNTLVIDDAYDQKDTSITSMYLDHKIYDKSEHYGYALVQNVNNGKTNSSGTFGNSWSPIPDIDLMNLLLPDLDQCSLYIDLSKSTNTTVVLTQDSAYGFDYYRPFVNAFSKKIDSNYIDDVRYTFDADTNILTSIDITGRYRDSEKTINDCQDKRTYYYQIQIVVEGYEF</sequence>
<accession>A0A1H9S033</accession>
<reference evidence="2 3" key="1">
    <citation type="submission" date="2016-10" db="EMBL/GenBank/DDBJ databases">
        <authorList>
            <person name="de Groot N.N."/>
        </authorList>
    </citation>
    <scope>NUCLEOTIDE SEQUENCE [LARGE SCALE GENOMIC DNA]</scope>
    <source>
        <strain evidence="2 3">AR40</strain>
    </source>
</reference>
<dbReference type="Proteomes" id="UP000182584">
    <property type="component" value="Unassembled WGS sequence"/>
</dbReference>